<dbReference type="OrthoDB" id="2019572at2759"/>
<name>A0A7U2F9A4_PHANO</name>
<dbReference type="SMART" id="SM00612">
    <property type="entry name" value="Kelch"/>
    <property type="match status" value="3"/>
</dbReference>
<dbReference type="InterPro" id="IPR011043">
    <property type="entry name" value="Gal_Oxase/kelch_b-propeller"/>
</dbReference>
<dbReference type="PANTHER" id="PTHR32208">
    <property type="entry name" value="SECRETED PROTEIN-RELATED"/>
    <property type="match status" value="1"/>
</dbReference>
<dbReference type="PROSITE" id="PS50022">
    <property type="entry name" value="FA58C_3"/>
    <property type="match status" value="1"/>
</dbReference>
<dbReference type="OMA" id="DNSTYWH"/>
<dbReference type="CDD" id="cd02851">
    <property type="entry name" value="E_set_GO_C"/>
    <property type="match status" value="1"/>
</dbReference>
<dbReference type="Pfam" id="PF00754">
    <property type="entry name" value="F5_F8_type_C"/>
    <property type="match status" value="1"/>
</dbReference>
<reference evidence="4" key="1">
    <citation type="journal article" date="2021" name="BMC Genomics">
        <title>Chromosome-level genome assembly and manually-curated proteome of model necrotroph Parastagonospora nodorum Sn15 reveals a genome-wide trove of candidate effector homologs, and redundancy of virulence-related functions within an accessory chromosome.</title>
        <authorList>
            <person name="Bertazzoni S."/>
            <person name="Jones D.A.B."/>
            <person name="Phan H.T."/>
            <person name="Tan K.-C."/>
            <person name="Hane J.K."/>
        </authorList>
    </citation>
    <scope>NUCLEOTIDE SEQUENCE [LARGE SCALE GENOMIC DNA]</scope>
    <source>
        <strain evidence="4">SN15 / ATCC MYA-4574 / FGSC 10173)</strain>
    </source>
</reference>
<dbReference type="PANTHER" id="PTHR32208:SF68">
    <property type="entry name" value="GALACTOSE OXIDASE"/>
    <property type="match status" value="1"/>
</dbReference>
<dbReference type="Gene3D" id="2.60.120.260">
    <property type="entry name" value="Galactose-binding domain-like"/>
    <property type="match status" value="1"/>
</dbReference>
<dbReference type="AlphaFoldDB" id="A0A7U2F9A4"/>
<gene>
    <name evidence="3" type="ORF">JI435_153020</name>
</gene>
<dbReference type="SUPFAM" id="SSF81296">
    <property type="entry name" value="E set domains"/>
    <property type="match status" value="1"/>
</dbReference>
<protein>
    <recommendedName>
        <fullName evidence="2">F5/8 type C domain-containing protein</fullName>
    </recommendedName>
</protein>
<dbReference type="InterPro" id="IPR013783">
    <property type="entry name" value="Ig-like_fold"/>
</dbReference>
<dbReference type="InterPro" id="IPR037293">
    <property type="entry name" value="Gal_Oxidase_central_sf"/>
</dbReference>
<dbReference type="SMART" id="SM00231">
    <property type="entry name" value="FA58C"/>
    <property type="match status" value="1"/>
</dbReference>
<dbReference type="Proteomes" id="UP000663193">
    <property type="component" value="Chromosome 11"/>
</dbReference>
<evidence type="ECO:0000313" key="4">
    <source>
        <dbReference type="Proteomes" id="UP000663193"/>
    </source>
</evidence>
<organism evidence="3 4">
    <name type="scientific">Phaeosphaeria nodorum (strain SN15 / ATCC MYA-4574 / FGSC 10173)</name>
    <name type="common">Glume blotch fungus</name>
    <name type="synonym">Parastagonospora nodorum</name>
    <dbReference type="NCBI Taxonomy" id="321614"/>
    <lineage>
        <taxon>Eukaryota</taxon>
        <taxon>Fungi</taxon>
        <taxon>Dikarya</taxon>
        <taxon>Ascomycota</taxon>
        <taxon>Pezizomycotina</taxon>
        <taxon>Dothideomycetes</taxon>
        <taxon>Pleosporomycetidae</taxon>
        <taxon>Pleosporales</taxon>
        <taxon>Pleosporineae</taxon>
        <taxon>Phaeosphaeriaceae</taxon>
        <taxon>Parastagonospora</taxon>
    </lineage>
</organism>
<evidence type="ECO:0000259" key="2">
    <source>
        <dbReference type="PROSITE" id="PS50022"/>
    </source>
</evidence>
<dbReference type="SUPFAM" id="SSF49785">
    <property type="entry name" value="Galactose-binding domain-like"/>
    <property type="match status" value="1"/>
</dbReference>
<dbReference type="VEuPathDB" id="FungiDB:JI435_153020"/>
<proteinExistence type="predicted"/>
<dbReference type="InterPro" id="IPR008979">
    <property type="entry name" value="Galactose-bd-like_sf"/>
</dbReference>
<dbReference type="InterPro" id="IPR014756">
    <property type="entry name" value="Ig_E-set"/>
</dbReference>
<feature type="signal peptide" evidence="1">
    <location>
        <begin position="1"/>
        <end position="23"/>
    </location>
</feature>
<evidence type="ECO:0000256" key="1">
    <source>
        <dbReference type="SAM" id="SignalP"/>
    </source>
</evidence>
<dbReference type="SUPFAM" id="SSF50965">
    <property type="entry name" value="Galactose oxidase, central domain"/>
    <property type="match status" value="1"/>
</dbReference>
<keyword evidence="1" id="KW-0732">Signal</keyword>
<dbReference type="Pfam" id="PF09118">
    <property type="entry name" value="GO-like_E_set"/>
    <property type="match status" value="1"/>
</dbReference>
<dbReference type="EMBL" id="CP069033">
    <property type="protein sequence ID" value="QRD01103.1"/>
    <property type="molecule type" value="Genomic_DNA"/>
</dbReference>
<dbReference type="Gene3D" id="2.60.40.10">
    <property type="entry name" value="Immunoglobulins"/>
    <property type="match status" value="1"/>
</dbReference>
<accession>A0A7U2F9A4</accession>
<dbReference type="InterPro" id="IPR015202">
    <property type="entry name" value="GO-like_E_set"/>
</dbReference>
<feature type="domain" description="F5/8 type C" evidence="2">
    <location>
        <begin position="17"/>
        <end position="168"/>
    </location>
</feature>
<dbReference type="InterPro" id="IPR000421">
    <property type="entry name" value="FA58C"/>
</dbReference>
<dbReference type="Gene3D" id="2.130.10.80">
    <property type="entry name" value="Galactose oxidase/kelch, beta-propeller"/>
    <property type="match status" value="1"/>
</dbReference>
<feature type="chain" id="PRO_5031175687" description="F5/8 type C domain-containing protein" evidence="1">
    <location>
        <begin position="24"/>
        <end position="663"/>
    </location>
</feature>
<keyword evidence="4" id="KW-1185">Reference proteome</keyword>
<sequence>MVKINLDLSAFATAFLCISAALSSSVAISRNGWSATADSFETGNEPAGVLDGNASTLWHSKFTPAPADPLPNWIAIDMKTTYNLQAISIQPRPAASGNGRIGGHKIEVSTDNTTWLVVALGTYNNDATTKKTTFVTRPARYVKITATTEAQQASNPWTSIAEVNVFQDVVNSSPTPYTPPVAGKGSWEKTIDFPLIPAAASLLTNGKILLWSSFAKDNFGGDQGKTQTAIYDPATGESSELQVSNTQHDMFCPGISLDFNGRVIVTGGDSAAKTSVYDSSSNAWSGASNMQIARGYQSSATCSDGRVFTIGGSWSGARGGKNGEIFDPAANIWSLLSGALVSPMLTNDAGGVWRADNHAWLFAWKNKTVFQAGPSISMNWYDTTGSGSTTGAGKRLDDGHAMNGNAVMYDALAGKILTAGGASDYENSAARTNAYVITIGSPKTTATVTKTQSMTYARSFANGVVLPDGTVFITGGQAYAKPFTDGTSALVPEIWDPATGQWSQMNPMAIPRNYHSVALLMADATVFNGGGGLCGPCTQYGGTADSNHFDAEIFVPPYLLNNDGTRRTRPTINSVASSAKLGATLSVATSSGVTTFSLIRFGTATHTVDTDQRRIPLTPTGSGTSFTVTVPADPGVALPGYWLLFAMDAVGTPSVGKIIKLSV</sequence>
<dbReference type="InterPro" id="IPR006652">
    <property type="entry name" value="Kelch_1"/>
</dbReference>
<evidence type="ECO:0000313" key="3">
    <source>
        <dbReference type="EMBL" id="QRD01103.1"/>
    </source>
</evidence>